<dbReference type="GO" id="GO:0004519">
    <property type="term" value="F:endonuclease activity"/>
    <property type="evidence" value="ECO:0007669"/>
    <property type="project" value="UniProtKB-KW"/>
</dbReference>
<organism evidence="2 3">
    <name type="scientific">Candidatus Dechloromonas phosphorivorans</name>
    <dbReference type="NCBI Taxonomy" id="2899244"/>
    <lineage>
        <taxon>Bacteria</taxon>
        <taxon>Pseudomonadati</taxon>
        <taxon>Pseudomonadota</taxon>
        <taxon>Betaproteobacteria</taxon>
        <taxon>Rhodocyclales</taxon>
        <taxon>Azonexaceae</taxon>
        <taxon>Dechloromonas</taxon>
    </lineage>
</organism>
<keyword evidence="2" id="KW-0378">Hydrolase</keyword>
<dbReference type="Pfam" id="PF04471">
    <property type="entry name" value="Mrr_cat"/>
    <property type="match status" value="1"/>
</dbReference>
<reference evidence="2 3" key="1">
    <citation type="submission" date="2020-10" db="EMBL/GenBank/DDBJ databases">
        <title>Connecting structure to function with the recovery of over 1000 high-quality activated sludge metagenome-assembled genomes encoding full-length rRNA genes using long-read sequencing.</title>
        <authorList>
            <person name="Singleton C.M."/>
            <person name="Petriglieri F."/>
            <person name="Kristensen J.M."/>
            <person name="Kirkegaard R.H."/>
            <person name="Michaelsen T.Y."/>
            <person name="Andersen M.H."/>
            <person name="Karst S.M."/>
            <person name="Dueholm M.S."/>
            <person name="Nielsen P.H."/>
            <person name="Albertsen M."/>
        </authorList>
    </citation>
    <scope>NUCLEOTIDE SEQUENCE [LARGE SCALE GENOMIC DNA]</scope>
    <source>
        <strain evidence="2">EsbW_18-Q3-R4-48_BATAC.463</strain>
    </source>
</reference>
<name>A0A935KCQ9_9RHOO</name>
<proteinExistence type="predicted"/>
<protein>
    <submittedName>
        <fullName evidence="2">Restriction endonuclease</fullName>
    </submittedName>
</protein>
<dbReference type="InterPro" id="IPR011856">
    <property type="entry name" value="tRNA_endonuc-like_dom_sf"/>
</dbReference>
<accession>A0A935KCQ9</accession>
<dbReference type="InterPro" id="IPR007560">
    <property type="entry name" value="Restrct_endonuc_IV_Mrr"/>
</dbReference>
<dbReference type="SUPFAM" id="SSF52980">
    <property type="entry name" value="Restriction endonuclease-like"/>
    <property type="match status" value="1"/>
</dbReference>
<dbReference type="GO" id="GO:0003677">
    <property type="term" value="F:DNA binding"/>
    <property type="evidence" value="ECO:0007669"/>
    <property type="project" value="InterPro"/>
</dbReference>
<evidence type="ECO:0000259" key="1">
    <source>
        <dbReference type="Pfam" id="PF04471"/>
    </source>
</evidence>
<evidence type="ECO:0000313" key="3">
    <source>
        <dbReference type="Proteomes" id="UP000739411"/>
    </source>
</evidence>
<dbReference type="InterPro" id="IPR011335">
    <property type="entry name" value="Restrct_endonuc-II-like"/>
</dbReference>
<dbReference type="Proteomes" id="UP000739411">
    <property type="component" value="Unassembled WGS sequence"/>
</dbReference>
<evidence type="ECO:0000313" key="2">
    <source>
        <dbReference type="EMBL" id="MBK7417045.1"/>
    </source>
</evidence>
<dbReference type="EMBL" id="JADJMS010000047">
    <property type="protein sequence ID" value="MBK7417045.1"/>
    <property type="molecule type" value="Genomic_DNA"/>
</dbReference>
<feature type="domain" description="Restriction endonuclease type IV Mrr" evidence="1">
    <location>
        <begin position="12"/>
        <end position="63"/>
    </location>
</feature>
<dbReference type="Gene3D" id="3.40.1350.10">
    <property type="match status" value="1"/>
</dbReference>
<comment type="caution">
    <text evidence="2">The sequence shown here is derived from an EMBL/GenBank/DDBJ whole genome shotgun (WGS) entry which is preliminary data.</text>
</comment>
<sequence>MRSSYSSKNRNENAEALVADLFDANGWDVNRSPGAGNKRPDLIVKKGAQRYVVEIKALAEGRADRVIPLLSQAILQAQANALVADNAQPLAVIYVENASQSLAKQVGSFVEQYAPNVAAGLVSKNGLRYFKGAGA</sequence>
<gene>
    <name evidence="2" type="ORF">IPJ38_20015</name>
</gene>
<keyword evidence="2" id="KW-0255">Endonuclease</keyword>
<dbReference type="GO" id="GO:0009307">
    <property type="term" value="P:DNA restriction-modification system"/>
    <property type="evidence" value="ECO:0007669"/>
    <property type="project" value="InterPro"/>
</dbReference>
<dbReference type="AlphaFoldDB" id="A0A935KCQ9"/>
<keyword evidence="2" id="KW-0540">Nuclease</keyword>